<protein>
    <submittedName>
        <fullName evidence="5">Uncharacterized protein B7A16.120</fullName>
    </submittedName>
</protein>
<dbReference type="EMBL" id="AL513445">
    <property type="protein sequence ID" value="CAC28725.2"/>
    <property type="molecule type" value="Genomic_DNA"/>
</dbReference>
<keyword evidence="2" id="KW-1133">Transmembrane helix</keyword>
<feature type="domain" description="Glycosyltransferase 2-like" evidence="3">
    <location>
        <begin position="618"/>
        <end position="835"/>
    </location>
</feature>
<organism evidence="5">
    <name type="scientific">Neurospora crassa</name>
    <dbReference type="NCBI Taxonomy" id="5141"/>
    <lineage>
        <taxon>Eukaryota</taxon>
        <taxon>Fungi</taxon>
        <taxon>Dikarya</taxon>
        <taxon>Ascomycota</taxon>
        <taxon>Pezizomycotina</taxon>
        <taxon>Sordariomycetes</taxon>
        <taxon>Sordariomycetidae</taxon>
        <taxon>Sordariales</taxon>
        <taxon>Sordariaceae</taxon>
        <taxon>Neurospora</taxon>
    </lineage>
</organism>
<feature type="transmembrane region" description="Helical" evidence="2">
    <location>
        <begin position="854"/>
        <end position="874"/>
    </location>
</feature>
<evidence type="ECO:0000259" key="3">
    <source>
        <dbReference type="Pfam" id="PF13632"/>
    </source>
</evidence>
<reference evidence="5" key="2">
    <citation type="submission" date="2001-11" db="EMBL/GenBank/DDBJ databases">
        <authorList>
            <person name="German Neurospora genome project"/>
        </authorList>
    </citation>
    <scope>NUCLEOTIDE SEQUENCE</scope>
</reference>
<name>Q9C235_NEUCS</name>
<feature type="region of interest" description="Disordered" evidence="1">
    <location>
        <begin position="1"/>
        <end position="106"/>
    </location>
</feature>
<dbReference type="InterPro" id="IPR001173">
    <property type="entry name" value="Glyco_trans_2-like"/>
</dbReference>
<evidence type="ECO:0000313" key="5">
    <source>
        <dbReference type="EMBL" id="CAC28725.2"/>
    </source>
</evidence>
<dbReference type="InterPro" id="IPR029044">
    <property type="entry name" value="Nucleotide-diphossugar_trans"/>
</dbReference>
<dbReference type="VEuPathDB" id="FungiDB:NCU04167"/>
<feature type="transmembrane region" description="Helical" evidence="2">
    <location>
        <begin position="895"/>
        <end position="915"/>
    </location>
</feature>
<feature type="transmembrane region" description="Helical" evidence="2">
    <location>
        <begin position="946"/>
        <end position="962"/>
    </location>
</feature>
<keyword evidence="2" id="KW-0472">Membrane</keyword>
<feature type="transmembrane region" description="Helical" evidence="2">
    <location>
        <begin position="974"/>
        <end position="994"/>
    </location>
</feature>
<dbReference type="PhylomeDB" id="Q9C235"/>
<dbReference type="Pfam" id="PF25550">
    <property type="entry name" value="DUF7928"/>
    <property type="match status" value="1"/>
</dbReference>
<feature type="compositionally biased region" description="Low complexity" evidence="1">
    <location>
        <begin position="54"/>
        <end position="66"/>
    </location>
</feature>
<feature type="transmembrane region" description="Helical" evidence="2">
    <location>
        <begin position="368"/>
        <end position="387"/>
    </location>
</feature>
<dbReference type="PANTHER" id="PTHR35408">
    <property type="entry name" value="CHROMOSOME 15, WHOLE GENOME SHOTGUN SEQUENCE"/>
    <property type="match status" value="1"/>
</dbReference>
<dbReference type="SUPFAM" id="SSF53448">
    <property type="entry name" value="Nucleotide-diphospho-sugar transferases"/>
    <property type="match status" value="1"/>
</dbReference>
<feature type="compositionally biased region" description="Low complexity" evidence="1">
    <location>
        <begin position="16"/>
        <end position="27"/>
    </location>
</feature>
<dbReference type="OMA" id="HDNNIGW"/>
<sequence length="1003" mass="111792">MAGSHFPLRPLPPSRNPSGTPSDYPLLRPLPPSRNPSATPSDHPLPRPLPPSRNPSATPSDVSSLRPLPPLRIPSSTPSGFPSPLNSPLRSNFQHGPTSGVDTLPSAGLQGSESFYNQNATGSALSVASGQTGVSAPVAYADEFRFKIMIQYLSKQIDKAGWIPSDKNKKTPNGYGVLYKKSRGQYVTQPEDLSQEVVACVQRLNLAVAFTMKPDMLDGILVSLRPNQSELKLMDGSQLQIADSLNSMVPANVKKFQYACLVRQEGILLVWHDDLLQIVPTAARIEEKLLAMVWGTGQLPFGRLQVPSRPGSILSTNTSIYKTEKPLTPGLGNMNMGALPNDSAEQLEKDESVDAKESLQRPVQRTSAFFVGMAMCLGIVLLCGTYIQKLLIECVIDGTYTRLALIVCVPFLLCVSLFFFQVIFSNFFQIFGPIGGQHTNSRFYSCIKPSLRRAYMDGFAAPHITIQMPVYKEGMESVIIPTVRSLQAAISFYESHGGSASIFVNDDGLRVVSEEEAQKRIEFYHDNNIGWVARPKHGDDGFVRKGKFKKASNMNFALNISQKVEKYLQEMADAKFAAEGTDLIDQQEEEEMYEAALARVLEENPLAQAAGNIRMGEYILIVDSDTRVLLLQPVDCLLYGAAELFLSPEVAIVQHSTGVMQVSWDYFENGITFFTNLVYTAIRFSIGSGEVAPFVGHNAFLRWQAVQDVGVPEPNDYTAYWSESHVSEDFDIALRLQIKGSIVRIASYHGTQFQEGVSLTIYDEIARWQKYAYGVSEMIFHPFHRWIFKGPFTPLFYTYLGSNIMYSSKISIFAYMCSYFALASALMLTLLNYFLVGWFIDTLDHAYMSSWEVFISLVVVFNVMGHIALAALRYRTGDRGLLSSLCENFKWTPMMTIFFGGLSFHVTTALLAHLFHIDMQWGATSKEKENSNFFQEIPKILKTFKWMYVFVILVAAGMIYLGNWAPKGWEIKDFSAIVPLAINLISHALTPLVLNPSLMVFNY</sequence>
<feature type="transmembrane region" description="Helical" evidence="2">
    <location>
        <begin position="399"/>
        <end position="420"/>
    </location>
</feature>
<dbReference type="Gene3D" id="3.90.550.10">
    <property type="entry name" value="Spore Coat Polysaccharide Biosynthesis Protein SpsA, Chain A"/>
    <property type="match status" value="1"/>
</dbReference>
<evidence type="ECO:0000256" key="2">
    <source>
        <dbReference type="SAM" id="Phobius"/>
    </source>
</evidence>
<dbReference type="PANTHER" id="PTHR35408:SF2">
    <property type="entry name" value="GLYCOSYLTRANSFERASE 2-LIKE DOMAIN-CONTAINING PROTEIN"/>
    <property type="match status" value="1"/>
</dbReference>
<reference evidence="5" key="1">
    <citation type="submission" date="2001-02" db="EMBL/GenBank/DDBJ databases">
        <authorList>
            <person name="Schulte U."/>
            <person name="Aign V."/>
            <person name="Hoheisel J."/>
            <person name="Brandt P."/>
            <person name="Fartmann B."/>
            <person name="Holland R."/>
            <person name="Nyakatura G."/>
            <person name="Mewes H.W."/>
            <person name="Mannhaupt G."/>
        </authorList>
    </citation>
    <scope>NUCLEOTIDE SEQUENCE</scope>
</reference>
<feature type="compositionally biased region" description="Polar residues" evidence="1">
    <location>
        <begin position="84"/>
        <end position="101"/>
    </location>
</feature>
<dbReference type="InterPro" id="IPR057688">
    <property type="entry name" value="DUF7928"/>
</dbReference>
<evidence type="ECO:0000256" key="1">
    <source>
        <dbReference type="SAM" id="MobiDB-lite"/>
    </source>
</evidence>
<gene>
    <name evidence="5" type="primary">B7A16.120</name>
</gene>
<feature type="domain" description="DUF7928" evidence="4">
    <location>
        <begin position="145"/>
        <end position="298"/>
    </location>
</feature>
<keyword evidence="2" id="KW-0812">Transmembrane</keyword>
<accession>Q9C235</accession>
<dbReference type="AlphaFoldDB" id="Q9C235"/>
<proteinExistence type="predicted"/>
<dbReference type="Pfam" id="PF13632">
    <property type="entry name" value="Glyco_trans_2_3"/>
    <property type="match status" value="1"/>
</dbReference>
<dbReference type="HOGENOM" id="CLU_008220_0_0_1"/>
<feature type="transmembrane region" description="Helical" evidence="2">
    <location>
        <begin position="812"/>
        <end position="834"/>
    </location>
</feature>
<evidence type="ECO:0000259" key="4">
    <source>
        <dbReference type="Pfam" id="PF25550"/>
    </source>
</evidence>